<name>A0A9N9F8C0_9GLOM</name>
<keyword evidence="2" id="KW-1185">Reference proteome</keyword>
<comment type="caution">
    <text evidence="1">The sequence shown here is derived from an EMBL/GenBank/DDBJ whole genome shotgun (WGS) entry which is preliminary data.</text>
</comment>
<dbReference type="EMBL" id="CAJVPL010000646">
    <property type="protein sequence ID" value="CAG8517720.1"/>
    <property type="molecule type" value="Genomic_DNA"/>
</dbReference>
<reference evidence="1" key="1">
    <citation type="submission" date="2021-06" db="EMBL/GenBank/DDBJ databases">
        <authorList>
            <person name="Kallberg Y."/>
            <person name="Tangrot J."/>
            <person name="Rosling A."/>
        </authorList>
    </citation>
    <scope>NUCLEOTIDE SEQUENCE</scope>
    <source>
        <strain evidence="1">MT106</strain>
    </source>
</reference>
<protein>
    <submittedName>
        <fullName evidence="1">9671_t:CDS:1</fullName>
    </submittedName>
</protein>
<evidence type="ECO:0000313" key="1">
    <source>
        <dbReference type="EMBL" id="CAG8517720.1"/>
    </source>
</evidence>
<gene>
    <name evidence="1" type="ORF">AGERDE_LOCUS5072</name>
</gene>
<organism evidence="1 2">
    <name type="scientific">Ambispora gerdemannii</name>
    <dbReference type="NCBI Taxonomy" id="144530"/>
    <lineage>
        <taxon>Eukaryota</taxon>
        <taxon>Fungi</taxon>
        <taxon>Fungi incertae sedis</taxon>
        <taxon>Mucoromycota</taxon>
        <taxon>Glomeromycotina</taxon>
        <taxon>Glomeromycetes</taxon>
        <taxon>Archaeosporales</taxon>
        <taxon>Ambisporaceae</taxon>
        <taxon>Ambispora</taxon>
    </lineage>
</organism>
<dbReference type="Proteomes" id="UP000789831">
    <property type="component" value="Unassembled WGS sequence"/>
</dbReference>
<sequence length="81" mass="9139">MSEQSTGLKSSIKIYKWFVIFDVSSEKESNSHYEINTDKDVLVLLDMRAHAHLTIEGDSNDSVAQVIARHRLHLGDLTVVV</sequence>
<proteinExistence type="predicted"/>
<dbReference type="AlphaFoldDB" id="A0A9N9F8C0"/>
<accession>A0A9N9F8C0</accession>
<evidence type="ECO:0000313" key="2">
    <source>
        <dbReference type="Proteomes" id="UP000789831"/>
    </source>
</evidence>
<dbReference type="OrthoDB" id="1706657at2759"/>